<dbReference type="AlphaFoldDB" id="A0A319D6Q6"/>
<gene>
    <name evidence="1" type="ORF">BO71DRAFT_452914</name>
</gene>
<dbReference type="EMBL" id="KZ825991">
    <property type="protein sequence ID" value="PYH90237.1"/>
    <property type="molecule type" value="Genomic_DNA"/>
</dbReference>
<evidence type="ECO:0000313" key="2">
    <source>
        <dbReference type="Proteomes" id="UP000247810"/>
    </source>
</evidence>
<dbReference type="VEuPathDB" id="FungiDB:BO71DRAFT_452914"/>
<dbReference type="OrthoDB" id="5410365at2759"/>
<sequence>MSLSIFLSQLFSPHPVIKLGRFVTNVDEPHRDYHDPPRTNYVSIDTLEGHHDIAHRLTAFLSSSISSQKQASLRITARKLKTCYVDNYKKCFTDAMQSDDVRGWLESMIKNGEDIYFVTGYHAGLDASIVEETDEQRNLLARLEMPVENALPVTGAAVPFGDAVNPQIAISRGHARGSQRGFVAQGRQIIAVQYCKLHFERFSRKTADNAMLTERTIWKTY</sequence>
<dbReference type="Proteomes" id="UP000247810">
    <property type="component" value="Unassembled WGS sequence"/>
</dbReference>
<organism evidence="1 2">
    <name type="scientific">Aspergillus ellipticus CBS 707.79</name>
    <dbReference type="NCBI Taxonomy" id="1448320"/>
    <lineage>
        <taxon>Eukaryota</taxon>
        <taxon>Fungi</taxon>
        <taxon>Dikarya</taxon>
        <taxon>Ascomycota</taxon>
        <taxon>Pezizomycotina</taxon>
        <taxon>Eurotiomycetes</taxon>
        <taxon>Eurotiomycetidae</taxon>
        <taxon>Eurotiales</taxon>
        <taxon>Aspergillaceae</taxon>
        <taxon>Aspergillus</taxon>
        <taxon>Aspergillus subgen. Circumdati</taxon>
    </lineage>
</organism>
<reference evidence="1 2" key="1">
    <citation type="submission" date="2018-02" db="EMBL/GenBank/DDBJ databases">
        <title>The genomes of Aspergillus section Nigri reveals drivers in fungal speciation.</title>
        <authorList>
            <consortium name="DOE Joint Genome Institute"/>
            <person name="Vesth T.C."/>
            <person name="Nybo J."/>
            <person name="Theobald S."/>
            <person name="Brandl J."/>
            <person name="Frisvad J.C."/>
            <person name="Nielsen K.F."/>
            <person name="Lyhne E.K."/>
            <person name="Kogle M.E."/>
            <person name="Kuo A."/>
            <person name="Riley R."/>
            <person name="Clum A."/>
            <person name="Nolan M."/>
            <person name="Lipzen A."/>
            <person name="Salamov A."/>
            <person name="Henrissat B."/>
            <person name="Wiebenga A."/>
            <person name="De vries R.P."/>
            <person name="Grigoriev I.V."/>
            <person name="Mortensen U.H."/>
            <person name="Andersen M.R."/>
            <person name="Baker S.E."/>
        </authorList>
    </citation>
    <scope>NUCLEOTIDE SEQUENCE [LARGE SCALE GENOMIC DNA]</scope>
    <source>
        <strain evidence="1 2">CBS 707.79</strain>
    </source>
</reference>
<evidence type="ECO:0000313" key="1">
    <source>
        <dbReference type="EMBL" id="PYH90237.1"/>
    </source>
</evidence>
<name>A0A319D6Q6_9EURO</name>
<proteinExistence type="predicted"/>
<protein>
    <submittedName>
        <fullName evidence="1">Uncharacterized protein</fullName>
    </submittedName>
</protein>
<keyword evidence="2" id="KW-1185">Reference proteome</keyword>
<accession>A0A319D6Q6</accession>